<dbReference type="WBParaSite" id="PTRK_0001091700.1">
    <property type="protein sequence ID" value="PTRK_0001091700.1"/>
    <property type="gene ID" value="PTRK_0001091700"/>
</dbReference>
<name>A0A0N4ZQX6_PARTI</name>
<feature type="region of interest" description="Disordered" evidence="1">
    <location>
        <begin position="11"/>
        <end position="57"/>
    </location>
</feature>
<protein>
    <submittedName>
        <fullName evidence="3">Uncharacterized protein</fullName>
    </submittedName>
</protein>
<dbReference type="InterPro" id="IPR004296">
    <property type="entry name" value="DUF236"/>
</dbReference>
<dbReference type="PANTHER" id="PTHR21592">
    <property type="entry name" value="CHROMOSOME UNDETERMINED SCAFFOLD_25, WHOLE GENOME SHOTGUN SEQUENCE"/>
    <property type="match status" value="1"/>
</dbReference>
<dbReference type="PANTHER" id="PTHR21592:SF23">
    <property type="entry name" value="DAUER UP-REGULATED"/>
    <property type="match status" value="1"/>
</dbReference>
<keyword evidence="2" id="KW-1185">Reference proteome</keyword>
<organism evidence="2 3">
    <name type="scientific">Parastrongyloides trichosuri</name>
    <name type="common">Possum-specific nematode worm</name>
    <dbReference type="NCBI Taxonomy" id="131310"/>
    <lineage>
        <taxon>Eukaryota</taxon>
        <taxon>Metazoa</taxon>
        <taxon>Ecdysozoa</taxon>
        <taxon>Nematoda</taxon>
        <taxon>Chromadorea</taxon>
        <taxon>Rhabditida</taxon>
        <taxon>Tylenchina</taxon>
        <taxon>Panagrolaimomorpha</taxon>
        <taxon>Strongyloidoidea</taxon>
        <taxon>Strongyloididae</taxon>
        <taxon>Parastrongyloides</taxon>
    </lineage>
</organism>
<dbReference type="AlphaFoldDB" id="A0A0N4ZQX6"/>
<feature type="compositionally biased region" description="Basic residues" evidence="1">
    <location>
        <begin position="24"/>
        <end position="40"/>
    </location>
</feature>
<evidence type="ECO:0000313" key="2">
    <source>
        <dbReference type="Proteomes" id="UP000038045"/>
    </source>
</evidence>
<dbReference type="Pfam" id="PF03057">
    <property type="entry name" value="DUF236"/>
    <property type="match status" value="3"/>
</dbReference>
<reference evidence="3" key="1">
    <citation type="submission" date="2017-02" db="UniProtKB">
        <authorList>
            <consortium name="WormBaseParasite"/>
        </authorList>
    </citation>
    <scope>IDENTIFICATION</scope>
</reference>
<dbReference type="Proteomes" id="UP000038045">
    <property type="component" value="Unplaced"/>
</dbReference>
<proteinExistence type="predicted"/>
<accession>A0A0N4ZQX6</accession>
<evidence type="ECO:0000256" key="1">
    <source>
        <dbReference type="SAM" id="MobiDB-lite"/>
    </source>
</evidence>
<evidence type="ECO:0000313" key="3">
    <source>
        <dbReference type="WBParaSite" id="PTRK_0001091700.1"/>
    </source>
</evidence>
<sequence length="174" mass="18580">MLSLTIGFYQCSSNKPSYPSASPHRPKSRRRHKSSKKGSKKEKNVVGVDPNGIKPPEVLGMAGTNDVNYATLNNLNNNVFDGKDGAKGIGPICGDGGPKVPDLNNGPIMKDAHDPQYQTLNALDNNVFDKKDGGGGGVGAPKAPEIKNGQFIVPADEKNYQTLNALDNNCFDKK</sequence>